<proteinExistence type="predicted"/>
<keyword evidence="2" id="KW-1185">Reference proteome</keyword>
<name>A0A5B7KHC9_PORTR</name>
<protein>
    <submittedName>
        <fullName evidence="1">Uncharacterized protein</fullName>
    </submittedName>
</protein>
<dbReference type="Proteomes" id="UP000324222">
    <property type="component" value="Unassembled WGS sequence"/>
</dbReference>
<dbReference type="AlphaFoldDB" id="A0A5B7KHC9"/>
<evidence type="ECO:0000313" key="1">
    <source>
        <dbReference type="EMBL" id="MPD06254.1"/>
    </source>
</evidence>
<dbReference type="EMBL" id="VSRR010150158">
    <property type="protein sequence ID" value="MPD06254.1"/>
    <property type="molecule type" value="Genomic_DNA"/>
</dbReference>
<reference evidence="1 2" key="1">
    <citation type="submission" date="2019-05" db="EMBL/GenBank/DDBJ databases">
        <title>Another draft genome of Portunus trituberculatus and its Hox gene families provides insights of decapod evolution.</title>
        <authorList>
            <person name="Jeong J.-H."/>
            <person name="Song I."/>
            <person name="Kim S."/>
            <person name="Choi T."/>
            <person name="Kim D."/>
            <person name="Ryu S."/>
            <person name="Kim W."/>
        </authorList>
    </citation>
    <scope>NUCLEOTIDE SEQUENCE [LARGE SCALE GENOMIC DNA]</scope>
    <source>
        <tissue evidence="1">Muscle</tissue>
    </source>
</reference>
<sequence>MVAAFYASVSQEGSEWPCASLDALIWATEHVTQKENLVQHRLSPSPCPYFPFVSPSLLL</sequence>
<organism evidence="1 2">
    <name type="scientific">Portunus trituberculatus</name>
    <name type="common">Swimming crab</name>
    <name type="synonym">Neptunus trituberculatus</name>
    <dbReference type="NCBI Taxonomy" id="210409"/>
    <lineage>
        <taxon>Eukaryota</taxon>
        <taxon>Metazoa</taxon>
        <taxon>Ecdysozoa</taxon>
        <taxon>Arthropoda</taxon>
        <taxon>Crustacea</taxon>
        <taxon>Multicrustacea</taxon>
        <taxon>Malacostraca</taxon>
        <taxon>Eumalacostraca</taxon>
        <taxon>Eucarida</taxon>
        <taxon>Decapoda</taxon>
        <taxon>Pleocyemata</taxon>
        <taxon>Brachyura</taxon>
        <taxon>Eubrachyura</taxon>
        <taxon>Portunoidea</taxon>
        <taxon>Portunidae</taxon>
        <taxon>Portuninae</taxon>
        <taxon>Portunus</taxon>
    </lineage>
</organism>
<comment type="caution">
    <text evidence="1">The sequence shown here is derived from an EMBL/GenBank/DDBJ whole genome shotgun (WGS) entry which is preliminary data.</text>
</comment>
<accession>A0A5B7KHC9</accession>
<gene>
    <name evidence="1" type="ORF">E2C01_102057</name>
</gene>
<evidence type="ECO:0000313" key="2">
    <source>
        <dbReference type="Proteomes" id="UP000324222"/>
    </source>
</evidence>